<keyword evidence="4" id="KW-0235">DNA replication</keyword>
<protein>
    <recommendedName>
        <fullName evidence="1">DNA-directed DNA polymerase</fullName>
        <ecNumber evidence="1">2.7.7.7</ecNumber>
    </recommendedName>
</protein>
<dbReference type="GO" id="GO:0006261">
    <property type="term" value="P:DNA-templated DNA replication"/>
    <property type="evidence" value="ECO:0007669"/>
    <property type="project" value="TreeGrafter"/>
</dbReference>
<dbReference type="GO" id="GO:0003677">
    <property type="term" value="F:DNA binding"/>
    <property type="evidence" value="ECO:0007669"/>
    <property type="project" value="InterPro"/>
</dbReference>
<evidence type="ECO:0000313" key="9">
    <source>
        <dbReference type="Proteomes" id="UP000546200"/>
    </source>
</evidence>
<dbReference type="RefSeq" id="WP_184053845.1">
    <property type="nucleotide sequence ID" value="NZ_JACIJK010000001.1"/>
</dbReference>
<comment type="caution">
    <text evidence="8">The sequence shown here is derived from an EMBL/GenBank/DDBJ whole genome shotgun (WGS) entry which is preliminary data.</text>
</comment>
<dbReference type="GO" id="GO:0009360">
    <property type="term" value="C:DNA polymerase III complex"/>
    <property type="evidence" value="ECO:0007669"/>
    <property type="project" value="TreeGrafter"/>
</dbReference>
<dbReference type="EMBL" id="JACIJK010000001">
    <property type="protein sequence ID" value="MBB5713498.1"/>
    <property type="molecule type" value="Genomic_DNA"/>
</dbReference>
<evidence type="ECO:0000256" key="7">
    <source>
        <dbReference type="ARBA" id="ARBA00049244"/>
    </source>
</evidence>
<dbReference type="PANTHER" id="PTHR34388:SF1">
    <property type="entry name" value="DNA POLYMERASE III SUBUNIT DELTA"/>
    <property type="match status" value="1"/>
</dbReference>
<evidence type="ECO:0000256" key="2">
    <source>
        <dbReference type="ARBA" id="ARBA00022679"/>
    </source>
</evidence>
<sequence>MKADAGRMRTALAAPPPDIRLFLLYGPDEAGARDLAAVLAKAMGPDAERVDLAPAMLRAQPGLLADEAASLSLFGGARHIRVAGAGEDVLEAATLLLEADRAGSPAVVLAPTLKATAKLVKLALESPRALVLACYEPSAAEIDRIASELGRAQGLQFERGIARRIAEAAGGDRAVMAREIEKLALYLDAAPDRPRPLDDDALDAVGADLVDADADAFAAAVVAGRVSDAGELLAGLAESGQSAIPWLRALARRLTLIAELRREAGGGGDLSVAFKRFRVHFTQQAEVGAAVARWSPNRIASALDAVRAVERAVIASGSAGDVLALAATLDLARRAAPR</sequence>
<dbReference type="EC" id="2.7.7.7" evidence="1"/>
<dbReference type="NCBIfam" id="TIGR01128">
    <property type="entry name" value="holA"/>
    <property type="match status" value="1"/>
</dbReference>
<dbReference type="InterPro" id="IPR008921">
    <property type="entry name" value="DNA_pol3_clamp-load_cplx_C"/>
</dbReference>
<evidence type="ECO:0000256" key="3">
    <source>
        <dbReference type="ARBA" id="ARBA00022695"/>
    </source>
</evidence>
<keyword evidence="3 8" id="KW-0548">Nucleotidyltransferase</keyword>
<dbReference type="Proteomes" id="UP000546200">
    <property type="component" value="Unassembled WGS sequence"/>
</dbReference>
<dbReference type="PANTHER" id="PTHR34388">
    <property type="entry name" value="DNA POLYMERASE III SUBUNIT DELTA"/>
    <property type="match status" value="1"/>
</dbReference>
<comment type="catalytic activity">
    <reaction evidence="7">
        <text>DNA(n) + a 2'-deoxyribonucleoside 5'-triphosphate = DNA(n+1) + diphosphate</text>
        <dbReference type="Rhea" id="RHEA:22508"/>
        <dbReference type="Rhea" id="RHEA-COMP:17339"/>
        <dbReference type="Rhea" id="RHEA-COMP:17340"/>
        <dbReference type="ChEBI" id="CHEBI:33019"/>
        <dbReference type="ChEBI" id="CHEBI:61560"/>
        <dbReference type="ChEBI" id="CHEBI:173112"/>
        <dbReference type="EC" id="2.7.7.7"/>
    </reaction>
</comment>
<gene>
    <name evidence="8" type="ORF">FHS94_000317</name>
</gene>
<keyword evidence="5" id="KW-0239">DNA-directed DNA polymerase</keyword>
<dbReference type="InterPro" id="IPR005790">
    <property type="entry name" value="DNA_polIII_delta"/>
</dbReference>
<comment type="similarity">
    <text evidence="6">Belongs to the DNA polymerase HolA subunit family.</text>
</comment>
<evidence type="ECO:0000256" key="4">
    <source>
        <dbReference type="ARBA" id="ARBA00022705"/>
    </source>
</evidence>
<dbReference type="AlphaFoldDB" id="A0A7W9EUI5"/>
<dbReference type="Gene3D" id="1.20.272.10">
    <property type="match status" value="1"/>
</dbReference>
<evidence type="ECO:0000256" key="6">
    <source>
        <dbReference type="ARBA" id="ARBA00034754"/>
    </source>
</evidence>
<organism evidence="8 9">
    <name type="scientific">Sphingomonas aerophila</name>
    <dbReference type="NCBI Taxonomy" id="1344948"/>
    <lineage>
        <taxon>Bacteria</taxon>
        <taxon>Pseudomonadati</taxon>
        <taxon>Pseudomonadota</taxon>
        <taxon>Alphaproteobacteria</taxon>
        <taxon>Sphingomonadales</taxon>
        <taxon>Sphingomonadaceae</taxon>
        <taxon>Sphingomonas</taxon>
    </lineage>
</organism>
<evidence type="ECO:0000256" key="5">
    <source>
        <dbReference type="ARBA" id="ARBA00022932"/>
    </source>
</evidence>
<accession>A0A7W9EUI5</accession>
<keyword evidence="2 8" id="KW-0808">Transferase</keyword>
<proteinExistence type="inferred from homology"/>
<keyword evidence="9" id="KW-1185">Reference proteome</keyword>
<evidence type="ECO:0000313" key="8">
    <source>
        <dbReference type="EMBL" id="MBB5713498.1"/>
    </source>
</evidence>
<dbReference type="SUPFAM" id="SSF52540">
    <property type="entry name" value="P-loop containing nucleoside triphosphate hydrolases"/>
    <property type="match status" value="1"/>
</dbReference>
<dbReference type="InterPro" id="IPR027417">
    <property type="entry name" value="P-loop_NTPase"/>
</dbReference>
<dbReference type="GO" id="GO:0003887">
    <property type="term" value="F:DNA-directed DNA polymerase activity"/>
    <property type="evidence" value="ECO:0007669"/>
    <property type="project" value="UniProtKB-KW"/>
</dbReference>
<reference evidence="8 9" key="1">
    <citation type="submission" date="2020-08" db="EMBL/GenBank/DDBJ databases">
        <title>Genomic Encyclopedia of Type Strains, Phase IV (KMG-IV): sequencing the most valuable type-strain genomes for metagenomic binning, comparative biology and taxonomic classification.</title>
        <authorList>
            <person name="Goeker M."/>
        </authorList>
    </citation>
    <scope>NUCLEOTIDE SEQUENCE [LARGE SCALE GENOMIC DNA]</scope>
    <source>
        <strain evidence="8 9">DSM 100044</strain>
    </source>
</reference>
<dbReference type="SUPFAM" id="SSF48019">
    <property type="entry name" value="post-AAA+ oligomerization domain-like"/>
    <property type="match status" value="1"/>
</dbReference>
<name>A0A7W9EUI5_9SPHN</name>
<evidence type="ECO:0000256" key="1">
    <source>
        <dbReference type="ARBA" id="ARBA00012417"/>
    </source>
</evidence>